<sequence length="477" mass="54257">MNYWQKAGRSKRGTRMKRLIPSLLALCCACEKKDILPDDKPRIVEMEVVGIDKRSVFIDQAKNMIIIELPEGMNHSLLYTKVKLTKGAELVPRMYGTRIDLICGSQEDEFFMVTRKDAGIMPDTVKYAFQFIQKASLRIELPDGQKENQYQIARGESLYIKVANFLDGLPGEIRLEHQLDQAAPAITIGGCDFGFEERPEAGALDGQLELVIPLATPIVPGPYAVSFRKKNGRMATASKPLMLTKGPIRLSWSGYLPQRSVNGAPVTITGYNLYESSNLAIVLTDTEGKKHQTKITKYDPFGQSLTFDPGLDIKPGYYTLQILTNGKLASYYSGTWLFQNYRFAVTKTAQHPFIMMFERSDDKNQEYADVSLYRDKPLAFQKDIGGGYIYWGFANLKTSMLWFDVELESITQPGYVKRTIIWDRYLSTYQEGAERMLGDAFYPNYPPGKYHMRIIVTRPETGEEYKSEPFERVVEIK</sequence>
<accession>A0A2P8FTZ2</accession>
<dbReference type="Proteomes" id="UP000241964">
    <property type="component" value="Unassembled WGS sequence"/>
</dbReference>
<reference evidence="1 2" key="1">
    <citation type="submission" date="2018-03" db="EMBL/GenBank/DDBJ databases">
        <title>Genomic Encyclopedia of Archaeal and Bacterial Type Strains, Phase II (KMG-II): from individual species to whole genera.</title>
        <authorList>
            <person name="Goeker M."/>
        </authorList>
    </citation>
    <scope>NUCLEOTIDE SEQUENCE [LARGE SCALE GENOMIC DNA]</scope>
    <source>
        <strain evidence="1 2">DSM 29057</strain>
    </source>
</reference>
<name>A0A2P8FTZ2_9BACT</name>
<dbReference type="AlphaFoldDB" id="A0A2P8FTZ2"/>
<keyword evidence="2" id="KW-1185">Reference proteome</keyword>
<evidence type="ECO:0000313" key="1">
    <source>
        <dbReference type="EMBL" id="PSL25171.1"/>
    </source>
</evidence>
<organism evidence="1 2">
    <name type="scientific">Dyadobacter jiangsuensis</name>
    <dbReference type="NCBI Taxonomy" id="1591085"/>
    <lineage>
        <taxon>Bacteria</taxon>
        <taxon>Pseudomonadati</taxon>
        <taxon>Bacteroidota</taxon>
        <taxon>Cytophagia</taxon>
        <taxon>Cytophagales</taxon>
        <taxon>Spirosomataceae</taxon>
        <taxon>Dyadobacter</taxon>
    </lineage>
</organism>
<comment type="caution">
    <text evidence="1">The sequence shown here is derived from an EMBL/GenBank/DDBJ whole genome shotgun (WGS) entry which is preliminary data.</text>
</comment>
<proteinExistence type="predicted"/>
<evidence type="ECO:0000313" key="2">
    <source>
        <dbReference type="Proteomes" id="UP000241964"/>
    </source>
</evidence>
<gene>
    <name evidence="1" type="ORF">CLV60_11290</name>
</gene>
<protein>
    <submittedName>
        <fullName evidence="1">Uncharacterized protein</fullName>
    </submittedName>
</protein>
<dbReference type="EMBL" id="PYAS01000012">
    <property type="protein sequence ID" value="PSL25171.1"/>
    <property type="molecule type" value="Genomic_DNA"/>
</dbReference>